<comment type="caution">
    <text evidence="2">The sequence shown here is derived from an EMBL/GenBank/DDBJ whole genome shotgun (WGS) entry which is preliminary data.</text>
</comment>
<keyword evidence="1" id="KW-0472">Membrane</keyword>
<reference evidence="2 3" key="1">
    <citation type="submission" date="2019-07" db="EMBL/GenBank/DDBJ databases">
        <title>Genome sequencing of lignin-degrading bacterial isolates.</title>
        <authorList>
            <person name="Gladden J."/>
        </authorList>
    </citation>
    <scope>NUCLEOTIDE SEQUENCE [LARGE SCALE GENOMIC DNA]</scope>
    <source>
        <strain evidence="2 3">J19</strain>
    </source>
</reference>
<evidence type="ECO:0008006" key="4">
    <source>
        <dbReference type="Google" id="ProtNLM"/>
    </source>
</evidence>
<feature type="transmembrane region" description="Helical" evidence="1">
    <location>
        <begin position="67"/>
        <end position="89"/>
    </location>
</feature>
<evidence type="ECO:0000256" key="1">
    <source>
        <dbReference type="SAM" id="Phobius"/>
    </source>
</evidence>
<keyword evidence="3" id="KW-1185">Reference proteome</keyword>
<organism evidence="2 3">
    <name type="scientific">Pseudoxanthomonas taiwanensis J19</name>
    <dbReference type="NCBI Taxonomy" id="935569"/>
    <lineage>
        <taxon>Bacteria</taxon>
        <taxon>Pseudomonadati</taxon>
        <taxon>Pseudomonadota</taxon>
        <taxon>Gammaproteobacteria</taxon>
        <taxon>Lysobacterales</taxon>
        <taxon>Lysobacteraceae</taxon>
        <taxon>Pseudoxanthomonas</taxon>
    </lineage>
</organism>
<evidence type="ECO:0000313" key="2">
    <source>
        <dbReference type="EMBL" id="TWH15376.1"/>
    </source>
</evidence>
<evidence type="ECO:0000313" key="3">
    <source>
        <dbReference type="Proteomes" id="UP000321583"/>
    </source>
</evidence>
<keyword evidence="1" id="KW-1133">Transmembrane helix</keyword>
<dbReference type="AlphaFoldDB" id="A0A562E0G3"/>
<proteinExistence type="predicted"/>
<protein>
    <recommendedName>
        <fullName evidence="4">CAAX prenyl protease-like protein</fullName>
    </recommendedName>
</protein>
<name>A0A562E0G3_9GAMM</name>
<dbReference type="Proteomes" id="UP000321583">
    <property type="component" value="Unassembled WGS sequence"/>
</dbReference>
<feature type="transmembrane region" description="Helical" evidence="1">
    <location>
        <begin position="109"/>
        <end position="136"/>
    </location>
</feature>
<feature type="transmembrane region" description="Helical" evidence="1">
    <location>
        <begin position="20"/>
        <end position="46"/>
    </location>
</feature>
<sequence length="167" mass="18224">MAKVGRFFRDALLADPDGRLLWRSFLAFLVSLAGALACVALGLAVLELAGLPRDGMDQVDAGTGWRAFIGGVLFAPVVETLLLGGMLALMPGRWSIPSRALLAGLLWGLLHGLVAPIWFIGTWFPFFVFSCCWMTWRRRSFRHAFAAAALPHALQNLVAFWPDILAG</sequence>
<gene>
    <name evidence="2" type="ORF">L613_001700000320</name>
</gene>
<keyword evidence="1" id="KW-0812">Transmembrane</keyword>
<dbReference type="RefSeq" id="WP_232207884.1">
    <property type="nucleotide sequence ID" value="NZ_VLJS01000044.1"/>
</dbReference>
<dbReference type="EMBL" id="VLJS01000044">
    <property type="protein sequence ID" value="TWH15376.1"/>
    <property type="molecule type" value="Genomic_DNA"/>
</dbReference>
<accession>A0A562E0G3</accession>